<name>A0A6L8K6X7_9BURK</name>
<protein>
    <recommendedName>
        <fullName evidence="4">DUF2931 family protein</fullName>
    </recommendedName>
</protein>
<dbReference type="Proteomes" id="UP000479335">
    <property type="component" value="Unassembled WGS sequence"/>
</dbReference>
<gene>
    <name evidence="2" type="ORF">GTP46_10070</name>
</gene>
<sequence>MKIKNLLSSRLVLLVLAGLLGACTTTPAKVDHRFSFDFNPRIEVLDYQYGSHGDHAESWELATGHISQGTGINGRIFVPEYLYVKWKVLPNGPVHEDRVDLKSRLPADITNQHVYFFIEGAQLNVYLISPESANPPFHATSEEIRSWLTSGHADDYVHGKYGNKKITKIYPIN</sequence>
<evidence type="ECO:0000313" key="2">
    <source>
        <dbReference type="EMBL" id="MYM22990.1"/>
    </source>
</evidence>
<keyword evidence="1" id="KW-0732">Signal</keyword>
<evidence type="ECO:0008006" key="4">
    <source>
        <dbReference type="Google" id="ProtNLM"/>
    </source>
</evidence>
<organism evidence="2 3">
    <name type="scientific">Duganella flavida</name>
    <dbReference type="NCBI Taxonomy" id="2692175"/>
    <lineage>
        <taxon>Bacteria</taxon>
        <taxon>Pseudomonadati</taxon>
        <taxon>Pseudomonadota</taxon>
        <taxon>Betaproteobacteria</taxon>
        <taxon>Burkholderiales</taxon>
        <taxon>Oxalobacteraceae</taxon>
        <taxon>Telluria group</taxon>
        <taxon>Duganella</taxon>
    </lineage>
</organism>
<comment type="caution">
    <text evidence="2">The sequence shown here is derived from an EMBL/GenBank/DDBJ whole genome shotgun (WGS) entry which is preliminary data.</text>
</comment>
<feature type="signal peptide" evidence="1">
    <location>
        <begin position="1"/>
        <end position="28"/>
    </location>
</feature>
<dbReference type="AlphaFoldDB" id="A0A6L8K6X7"/>
<reference evidence="2 3" key="1">
    <citation type="submission" date="2019-12" db="EMBL/GenBank/DDBJ databases">
        <title>Novel species isolated from a subtropical stream in China.</title>
        <authorList>
            <person name="Lu H."/>
        </authorList>
    </citation>
    <scope>NUCLEOTIDE SEQUENCE [LARGE SCALE GENOMIC DNA]</scope>
    <source>
        <strain evidence="2 3">FT135W</strain>
    </source>
</reference>
<accession>A0A6L8K6X7</accession>
<evidence type="ECO:0000313" key="3">
    <source>
        <dbReference type="Proteomes" id="UP000479335"/>
    </source>
</evidence>
<feature type="chain" id="PRO_5026742356" description="DUF2931 family protein" evidence="1">
    <location>
        <begin position="29"/>
        <end position="173"/>
    </location>
</feature>
<dbReference type="PROSITE" id="PS51257">
    <property type="entry name" value="PROKAR_LIPOPROTEIN"/>
    <property type="match status" value="1"/>
</dbReference>
<dbReference type="RefSeq" id="WP_161006486.1">
    <property type="nucleotide sequence ID" value="NZ_WWCN01000005.1"/>
</dbReference>
<evidence type="ECO:0000256" key="1">
    <source>
        <dbReference type="SAM" id="SignalP"/>
    </source>
</evidence>
<proteinExistence type="predicted"/>
<dbReference type="EMBL" id="WWCN01000005">
    <property type="protein sequence ID" value="MYM22990.1"/>
    <property type="molecule type" value="Genomic_DNA"/>
</dbReference>
<keyword evidence="3" id="KW-1185">Reference proteome</keyword>